<proteinExistence type="predicted"/>
<reference evidence="1" key="1">
    <citation type="submission" date="2019-09" db="EMBL/GenBank/DDBJ databases">
        <title>Characterisation of the sponge microbiome using genome-centric metagenomics.</title>
        <authorList>
            <person name="Engelberts J.P."/>
            <person name="Robbins S.J."/>
            <person name="De Goeij J.M."/>
            <person name="Aranda M."/>
            <person name="Bell S.C."/>
            <person name="Webster N.S."/>
        </authorList>
    </citation>
    <scope>NUCLEOTIDE SEQUENCE</scope>
    <source>
        <strain evidence="1">SB0675_bin_29</strain>
    </source>
</reference>
<comment type="caution">
    <text evidence="1">The sequence shown here is derived from an EMBL/GenBank/DDBJ whole genome shotgun (WGS) entry which is preliminary data.</text>
</comment>
<gene>
    <name evidence="1" type="ORF">F4148_06560</name>
</gene>
<protein>
    <submittedName>
        <fullName evidence="1">Uncharacterized protein</fullName>
    </submittedName>
</protein>
<evidence type="ECO:0000313" key="1">
    <source>
        <dbReference type="EMBL" id="MYH61424.1"/>
    </source>
</evidence>
<sequence length="70" mass="7890">MSSDEYYRVDRDRVHRCAESLVEQGWAWGDALQVALMQEVALALIDILGPEECGVRSAEHMVETVKNVGR</sequence>
<organism evidence="1">
    <name type="scientific">Caldilineaceae bacterium SB0675_bin_29</name>
    <dbReference type="NCBI Taxonomy" id="2605266"/>
    <lineage>
        <taxon>Bacteria</taxon>
        <taxon>Bacillati</taxon>
        <taxon>Chloroflexota</taxon>
        <taxon>Caldilineae</taxon>
        <taxon>Caldilineales</taxon>
        <taxon>Caldilineaceae</taxon>
    </lineage>
</organism>
<dbReference type="EMBL" id="VYDA01000247">
    <property type="protein sequence ID" value="MYH61424.1"/>
    <property type="molecule type" value="Genomic_DNA"/>
</dbReference>
<name>A0A6B1G5P9_9CHLR</name>
<dbReference type="AlphaFoldDB" id="A0A6B1G5P9"/>
<accession>A0A6B1G5P9</accession>